<comment type="caution">
    <text evidence="1">The sequence shown here is derived from an EMBL/GenBank/DDBJ whole genome shotgun (WGS) entry which is preliminary data.</text>
</comment>
<dbReference type="Proteomes" id="UP001346869">
    <property type="component" value="Unassembled WGS sequence"/>
</dbReference>
<evidence type="ECO:0000313" key="1">
    <source>
        <dbReference type="EMBL" id="KAK5847928.1"/>
    </source>
</evidence>
<accession>A0AAN8AAD9</accession>
<dbReference type="AlphaFoldDB" id="A0AAN8AAD9"/>
<name>A0AAN8AAD9_ELEMC</name>
<reference evidence="1 2" key="1">
    <citation type="journal article" date="2023" name="Genes (Basel)">
        <title>Chromosome-Level Genome Assembly and Circadian Gene Repertoire of the Patagonia Blennie Eleginops maclovinus-The Closest Ancestral Proxy of Antarctic Cryonotothenioids.</title>
        <authorList>
            <person name="Cheng C.C."/>
            <person name="Rivera-Colon A.G."/>
            <person name="Minhas B.F."/>
            <person name="Wilson L."/>
            <person name="Rayamajhi N."/>
            <person name="Vargas-Chacoff L."/>
            <person name="Catchen J.M."/>
        </authorList>
    </citation>
    <scope>NUCLEOTIDE SEQUENCE [LARGE SCALE GENOMIC DNA]</scope>
    <source>
        <strain evidence="1">JMC-PN-2008</strain>
    </source>
</reference>
<reference evidence="1 2" key="2">
    <citation type="journal article" date="2023" name="Mol. Biol. Evol.">
        <title>Genomics of Secondarily Temperate Adaptation in the Only Non-Antarctic Icefish.</title>
        <authorList>
            <person name="Rivera-Colon A.G."/>
            <person name="Rayamajhi N."/>
            <person name="Minhas B.F."/>
            <person name="Madrigal G."/>
            <person name="Bilyk K.T."/>
            <person name="Yoon V."/>
            <person name="Hune M."/>
            <person name="Gregory S."/>
            <person name="Cheng C.H.C."/>
            <person name="Catchen J.M."/>
        </authorList>
    </citation>
    <scope>NUCLEOTIDE SEQUENCE [LARGE SCALE GENOMIC DNA]</scope>
    <source>
        <strain evidence="1">JMC-PN-2008</strain>
    </source>
</reference>
<organism evidence="1 2">
    <name type="scientific">Eleginops maclovinus</name>
    <name type="common">Patagonian blennie</name>
    <name type="synonym">Eleginus maclovinus</name>
    <dbReference type="NCBI Taxonomy" id="56733"/>
    <lineage>
        <taxon>Eukaryota</taxon>
        <taxon>Metazoa</taxon>
        <taxon>Chordata</taxon>
        <taxon>Craniata</taxon>
        <taxon>Vertebrata</taxon>
        <taxon>Euteleostomi</taxon>
        <taxon>Actinopterygii</taxon>
        <taxon>Neopterygii</taxon>
        <taxon>Teleostei</taxon>
        <taxon>Neoteleostei</taxon>
        <taxon>Acanthomorphata</taxon>
        <taxon>Eupercaria</taxon>
        <taxon>Perciformes</taxon>
        <taxon>Notothenioidei</taxon>
        <taxon>Eleginopidae</taxon>
        <taxon>Eleginops</taxon>
    </lineage>
</organism>
<evidence type="ECO:0000313" key="2">
    <source>
        <dbReference type="Proteomes" id="UP001346869"/>
    </source>
</evidence>
<proteinExistence type="predicted"/>
<dbReference type="EMBL" id="JAUZQC010000026">
    <property type="protein sequence ID" value="KAK5847928.1"/>
    <property type="molecule type" value="Genomic_DNA"/>
</dbReference>
<gene>
    <name evidence="1" type="ORF">PBY51_017017</name>
</gene>
<keyword evidence="2" id="KW-1185">Reference proteome</keyword>
<sequence>MLATGPFFGVHNFPGCPFFPGGGTAARPSGQEVEGPSVVAVAALPTSVVVGELSAQEMGCHGACLLAIILAS</sequence>
<protein>
    <submittedName>
        <fullName evidence="1">Uncharacterized protein</fullName>
    </submittedName>
</protein>